<gene>
    <name evidence="2" type="ORF">MYMAC_005215</name>
</gene>
<accession>A0A250K0T3</accession>
<dbReference type="OrthoDB" id="5523991at2"/>
<evidence type="ECO:0000256" key="1">
    <source>
        <dbReference type="SAM" id="MobiDB-lite"/>
    </source>
</evidence>
<evidence type="ECO:0000313" key="3">
    <source>
        <dbReference type="Proteomes" id="UP000217343"/>
    </source>
</evidence>
<feature type="compositionally biased region" description="Low complexity" evidence="1">
    <location>
        <begin position="21"/>
        <end position="33"/>
    </location>
</feature>
<keyword evidence="3" id="KW-1185">Reference proteome</keyword>
<reference evidence="2 3" key="1">
    <citation type="submission" date="2017-06" db="EMBL/GenBank/DDBJ databases">
        <title>Sequencing and comparative analysis of myxobacterial genomes.</title>
        <authorList>
            <person name="Rupp O."/>
            <person name="Goesmann A."/>
            <person name="Sogaard-Andersen L."/>
        </authorList>
    </citation>
    <scope>NUCLEOTIDE SEQUENCE [LARGE SCALE GENOMIC DNA]</scope>
    <source>
        <strain evidence="2 3">DSM 14697</strain>
    </source>
</reference>
<name>A0A250K0T3_9BACT</name>
<feature type="region of interest" description="Disordered" evidence="1">
    <location>
        <begin position="1"/>
        <end position="38"/>
    </location>
</feature>
<dbReference type="RefSeq" id="WP_095960077.1">
    <property type="nucleotide sequence ID" value="NZ_CP022203.1"/>
</dbReference>
<proteinExistence type="predicted"/>
<sequence>MLRRLPAPLDVPAEPPPTSEPAPAAAPDELPLAFTPELPEPFTPKGFERVAFRAASECGMGLDVVALDCSEYPCIAWTRATDDTVKTFSMSGCAPWEEAFQDRTMVVASGQFKEGGQGARYLAWMPMPADPALNRIAMRRARERTDGMKEALGLR</sequence>
<organism evidence="2 3">
    <name type="scientific">Corallococcus macrosporus DSM 14697</name>
    <dbReference type="NCBI Taxonomy" id="1189310"/>
    <lineage>
        <taxon>Bacteria</taxon>
        <taxon>Pseudomonadati</taxon>
        <taxon>Myxococcota</taxon>
        <taxon>Myxococcia</taxon>
        <taxon>Myxococcales</taxon>
        <taxon>Cystobacterineae</taxon>
        <taxon>Myxococcaceae</taxon>
        <taxon>Corallococcus</taxon>
    </lineage>
</organism>
<dbReference type="EMBL" id="CP022203">
    <property type="protein sequence ID" value="ATB49568.1"/>
    <property type="molecule type" value="Genomic_DNA"/>
</dbReference>
<dbReference type="AlphaFoldDB" id="A0A250K0T3"/>
<feature type="compositionally biased region" description="Low complexity" evidence="1">
    <location>
        <begin position="1"/>
        <end position="12"/>
    </location>
</feature>
<dbReference type="Proteomes" id="UP000217343">
    <property type="component" value="Chromosome"/>
</dbReference>
<protein>
    <submittedName>
        <fullName evidence="2">Uncharacterized protein</fullName>
    </submittedName>
</protein>
<dbReference type="KEGG" id="mmas:MYMAC_005215"/>
<evidence type="ECO:0000313" key="2">
    <source>
        <dbReference type="EMBL" id="ATB49568.1"/>
    </source>
</evidence>